<feature type="compositionally biased region" description="Basic and acidic residues" evidence="1">
    <location>
        <begin position="248"/>
        <end position="272"/>
    </location>
</feature>
<sequence length="729" mass="81158">MCACVCVCVCACGETPRCRVVWTGPAMRGGKIVEGQRVPEAGHSQPRLPPALHLYIPSSNEPDDGQEQTAEGGEVTEPRCPEGEAETNGVPDIAVSQSQHERDDKSDEDDTATETPKDISKTTEAHDNSGCTPKEDNGMTDTTNYPGNLDGEEGIGSDQLEETKYVKDDRECNTSGDMVFAWQKQDAEDENHQGPNTRLPGGFGSPETQRTTEESEQKSTNAPADCTLEASFDEEERNGNANNQQRGAGHEDERLPETFERSPEVERSREDEQSQEEELMLTSEKCDGEARLNEDNRQWERWMAKPQKGVEGNDGIRGTDDNQNVSNKTRYTWGHKRRMRERGKTTEARSRGFSTSNQLQKGPQNTIEGARPTERTRLPTSFLVCPEGEAETNGVPDIAVSQSQHERDDKSDEDDTATETPKDISKTTEAHDNSGCTPKEDNGMTDTTNYPGNLDGEEGIGSDQLEETKYVKDDRECNTSGDMVFAWQKQDAEDENHQGPNTRLPGGFGSPETQRTTEESEQKSTDAPADCTLEASFDEEERNGNANNQQRGAGHEDERLPETFERSPEVERSREDEQSQEEELMLTSEKCDGEARLNEDNRQWERWMAKPQKGVEGNDGIRGTDSNNVSNKTRDKQTRVNVFPAFVLHHLVGLSGKSLWSQTSSLAPNEPPSSHQNRSVVDHQRYPTGYNKQFGYIQTPVFTEGRGTGWAPAGCEGHWGRPSFQNKNH</sequence>
<feature type="region of interest" description="Disordered" evidence="1">
    <location>
        <begin position="40"/>
        <end position="585"/>
    </location>
</feature>
<dbReference type="OrthoDB" id="10567963at2759"/>
<evidence type="ECO:0000313" key="2">
    <source>
        <dbReference type="Proteomes" id="UP000515152"/>
    </source>
</evidence>
<dbReference type="GeneID" id="116220941"/>
<feature type="compositionally biased region" description="Basic and acidic residues" evidence="1">
    <location>
        <begin position="466"/>
        <end position="477"/>
    </location>
</feature>
<dbReference type="Proteomes" id="UP000515152">
    <property type="component" value="Chromosome 7"/>
</dbReference>
<protein>
    <submittedName>
        <fullName evidence="3">ABC transporter F family member 4-like</fullName>
    </submittedName>
</protein>
<organism evidence="2 3">
    <name type="scientific">Clupea harengus</name>
    <name type="common">Atlantic herring</name>
    <dbReference type="NCBI Taxonomy" id="7950"/>
    <lineage>
        <taxon>Eukaryota</taxon>
        <taxon>Metazoa</taxon>
        <taxon>Chordata</taxon>
        <taxon>Craniata</taxon>
        <taxon>Vertebrata</taxon>
        <taxon>Euteleostomi</taxon>
        <taxon>Actinopterygii</taxon>
        <taxon>Neopterygii</taxon>
        <taxon>Teleostei</taxon>
        <taxon>Clupei</taxon>
        <taxon>Clupeiformes</taxon>
        <taxon>Clupeoidei</taxon>
        <taxon>Clupeidae</taxon>
        <taxon>Clupea</taxon>
    </lineage>
</organism>
<keyword evidence="2" id="KW-1185">Reference proteome</keyword>
<feature type="compositionally biased region" description="Basic and acidic residues" evidence="1">
    <location>
        <begin position="161"/>
        <end position="172"/>
    </location>
</feature>
<feature type="region of interest" description="Disordered" evidence="1">
    <location>
        <begin position="613"/>
        <end position="634"/>
    </location>
</feature>
<evidence type="ECO:0000313" key="3">
    <source>
        <dbReference type="RefSeq" id="XP_042564045.1"/>
    </source>
</evidence>
<dbReference type="RefSeq" id="XP_042564045.1">
    <property type="nucleotide sequence ID" value="XM_042708111.1"/>
</dbReference>
<proteinExistence type="predicted"/>
<feature type="compositionally biased region" description="Basic and acidic residues" evidence="1">
    <location>
        <begin position="115"/>
        <end position="137"/>
    </location>
</feature>
<evidence type="ECO:0000256" key="1">
    <source>
        <dbReference type="SAM" id="MobiDB-lite"/>
    </source>
</evidence>
<feature type="region of interest" description="Disordered" evidence="1">
    <location>
        <begin position="661"/>
        <end position="680"/>
    </location>
</feature>
<feature type="compositionally biased region" description="Basic and acidic residues" evidence="1">
    <location>
        <begin position="420"/>
        <end position="442"/>
    </location>
</feature>
<reference evidence="3" key="1">
    <citation type="submission" date="2025-08" db="UniProtKB">
        <authorList>
            <consortium name="RefSeq"/>
        </authorList>
    </citation>
    <scope>IDENTIFICATION</scope>
</reference>
<dbReference type="KEGG" id="char:116220941"/>
<feature type="compositionally biased region" description="Basic and acidic residues" evidence="1">
    <location>
        <begin position="553"/>
        <end position="577"/>
    </location>
</feature>
<dbReference type="AlphaFoldDB" id="A0A8M1KN75"/>
<feature type="compositionally biased region" description="Polar residues" evidence="1">
    <location>
        <begin position="321"/>
        <end position="330"/>
    </location>
</feature>
<feature type="compositionally biased region" description="Basic and acidic residues" evidence="1">
    <location>
        <begin position="284"/>
        <end position="303"/>
    </location>
</feature>
<feature type="compositionally biased region" description="Polar residues" evidence="1">
    <location>
        <begin position="661"/>
        <end position="679"/>
    </location>
</feature>
<feature type="compositionally biased region" description="Polar residues" evidence="1">
    <location>
        <begin position="352"/>
        <end position="367"/>
    </location>
</feature>
<gene>
    <name evidence="3" type="primary">LOC116220941</name>
</gene>
<name>A0A8M1KN75_CLUHA</name>
<feature type="compositionally biased region" description="Basic and acidic residues" evidence="1">
    <location>
        <begin position="515"/>
        <end position="524"/>
    </location>
</feature>
<accession>A0A8M1KN75</accession>